<sequence length="385" mass="44142">MERGKNRREGIKPLVLKLAIPLALPLAGFVFSTITRKCRTRNRAPSSASSREGSLSMDFSESVSLYESEDEESSRGQEEAQREPMEHCDPSEVVRVQCSEKLEGEISSLKCLVSAMDDRASESESQFQDYRDTKEKESLFQKLQIMCLGFQLECLEARNQRLEATIADQQTALEKLEEMRAELKWLRREGKKLAKVDGLHLHEARRQARILGAREAELLQMKEELRYVKDLADQLQEEKKALDRKMDSLAAKYQSASEIEEDGNMRMASNKELLFDQLEQFRHQWYLEMEELIYIGWVGACLRHELLMDQEEQVQEIMELPADEEAETRRVELHDSPAVAELGHGACLDAAARKNRSGSKKPRLLHKLKGWAKGGKAESKQLRDS</sequence>
<feature type="coiled-coil region" evidence="1">
    <location>
        <begin position="152"/>
        <end position="252"/>
    </location>
</feature>
<feature type="region of interest" description="Disordered" evidence="2">
    <location>
        <begin position="41"/>
        <end position="89"/>
    </location>
</feature>
<comment type="caution">
    <text evidence="3">The sequence shown here is derived from an EMBL/GenBank/DDBJ whole genome shotgun (WGS) entry which is preliminary data.</text>
</comment>
<feature type="compositionally biased region" description="Polar residues" evidence="2">
    <location>
        <begin position="43"/>
        <end position="65"/>
    </location>
</feature>
<proteinExistence type="predicted"/>
<organism evidence="3 4">
    <name type="scientific">Ensete ventricosum</name>
    <name type="common">Abyssinian banana</name>
    <name type="synonym">Musa ensete</name>
    <dbReference type="NCBI Taxonomy" id="4639"/>
    <lineage>
        <taxon>Eukaryota</taxon>
        <taxon>Viridiplantae</taxon>
        <taxon>Streptophyta</taxon>
        <taxon>Embryophyta</taxon>
        <taxon>Tracheophyta</taxon>
        <taxon>Spermatophyta</taxon>
        <taxon>Magnoliopsida</taxon>
        <taxon>Liliopsida</taxon>
        <taxon>Zingiberales</taxon>
        <taxon>Musaceae</taxon>
        <taxon>Ensete</taxon>
    </lineage>
</organism>
<evidence type="ECO:0008006" key="5">
    <source>
        <dbReference type="Google" id="ProtNLM"/>
    </source>
</evidence>
<evidence type="ECO:0000256" key="2">
    <source>
        <dbReference type="SAM" id="MobiDB-lite"/>
    </source>
</evidence>
<evidence type="ECO:0000313" key="4">
    <source>
        <dbReference type="Proteomes" id="UP001222027"/>
    </source>
</evidence>
<name>A0AAV8R7D0_ENSVE</name>
<accession>A0AAV8R7D0</accession>
<evidence type="ECO:0000256" key="1">
    <source>
        <dbReference type="SAM" id="Coils"/>
    </source>
</evidence>
<feature type="compositionally biased region" description="Basic and acidic residues" evidence="2">
    <location>
        <begin position="73"/>
        <end position="89"/>
    </location>
</feature>
<dbReference type="EMBL" id="JAQQAF010000003">
    <property type="protein sequence ID" value="KAJ8499853.1"/>
    <property type="molecule type" value="Genomic_DNA"/>
</dbReference>
<dbReference type="AlphaFoldDB" id="A0AAV8R7D0"/>
<keyword evidence="1" id="KW-0175">Coiled coil</keyword>
<evidence type="ECO:0000313" key="3">
    <source>
        <dbReference type="EMBL" id="KAJ8499853.1"/>
    </source>
</evidence>
<gene>
    <name evidence="3" type="ORF">OPV22_010405</name>
</gene>
<protein>
    <recommendedName>
        <fullName evidence="5">Protein CHUP1, chloroplastic</fullName>
    </recommendedName>
</protein>
<reference evidence="3 4" key="1">
    <citation type="submission" date="2022-12" db="EMBL/GenBank/DDBJ databases">
        <title>Chromosome-scale assembly of the Ensete ventricosum genome.</title>
        <authorList>
            <person name="Dussert Y."/>
            <person name="Stocks J."/>
            <person name="Wendawek A."/>
            <person name="Woldeyes F."/>
            <person name="Nichols R.A."/>
            <person name="Borrell J.S."/>
        </authorList>
    </citation>
    <scope>NUCLEOTIDE SEQUENCE [LARGE SCALE GENOMIC DNA]</scope>
    <source>
        <strain evidence="4">cv. Maze</strain>
        <tissue evidence="3">Seeds</tissue>
    </source>
</reference>
<dbReference type="Proteomes" id="UP001222027">
    <property type="component" value="Unassembled WGS sequence"/>
</dbReference>
<keyword evidence="4" id="KW-1185">Reference proteome</keyword>